<gene>
    <name evidence="2" type="ORF">SAMN04488006_0502</name>
</gene>
<dbReference type="Proteomes" id="UP000199312">
    <property type="component" value="Unassembled WGS sequence"/>
</dbReference>
<evidence type="ECO:0000256" key="1">
    <source>
        <dbReference type="SAM" id="Phobius"/>
    </source>
</evidence>
<organism evidence="2 3">
    <name type="scientific">Lutibacter maritimus</name>
    <dbReference type="NCBI Taxonomy" id="593133"/>
    <lineage>
        <taxon>Bacteria</taxon>
        <taxon>Pseudomonadati</taxon>
        <taxon>Bacteroidota</taxon>
        <taxon>Flavobacteriia</taxon>
        <taxon>Flavobacteriales</taxon>
        <taxon>Flavobacteriaceae</taxon>
        <taxon>Lutibacter</taxon>
    </lineage>
</organism>
<keyword evidence="1" id="KW-0812">Transmembrane</keyword>
<keyword evidence="3" id="KW-1185">Reference proteome</keyword>
<evidence type="ECO:0000313" key="3">
    <source>
        <dbReference type="Proteomes" id="UP000199312"/>
    </source>
</evidence>
<reference evidence="3" key="1">
    <citation type="submission" date="2016-10" db="EMBL/GenBank/DDBJ databases">
        <authorList>
            <person name="Varghese N."/>
            <person name="Submissions S."/>
        </authorList>
    </citation>
    <scope>NUCLEOTIDE SEQUENCE [LARGE SCALE GENOMIC DNA]</scope>
    <source>
        <strain evidence="3">DSM 24450</strain>
    </source>
</reference>
<feature type="transmembrane region" description="Helical" evidence="1">
    <location>
        <begin position="12"/>
        <end position="29"/>
    </location>
</feature>
<keyword evidence="1" id="KW-0472">Membrane</keyword>
<evidence type="ECO:0000313" key="2">
    <source>
        <dbReference type="EMBL" id="SFS30896.1"/>
    </source>
</evidence>
<accession>A0A1I6NSA5</accession>
<dbReference type="AlphaFoldDB" id="A0A1I6NSA5"/>
<dbReference type="EMBL" id="FOZP01000001">
    <property type="protein sequence ID" value="SFS30896.1"/>
    <property type="molecule type" value="Genomic_DNA"/>
</dbReference>
<sequence length="217" mass="25604">MLQLLSIQNLKTYALIIAIICVVWFYKSWEFRGVEMQRQAENMEQIRKYDSLKFASQTYTKKELDQYLEYNRKDLQQFLKENKIATRKIEQIITQSLKYRDTTIKNVNLQPILDAIKQKQNIKVPVIDSTACMIIKGYVVFENDTLSLNITDRQFKNTSDVIKYWERNQWKFLGIKTRLFGRKQATVIIKDACGNTQTFVIDKNKKPTSLLEVGKLL</sequence>
<name>A0A1I6NSA5_9FLAO</name>
<dbReference type="STRING" id="593133.SAMN04488006_0502"/>
<protein>
    <submittedName>
        <fullName evidence="2">Uncharacterized protein</fullName>
    </submittedName>
</protein>
<dbReference type="RefSeq" id="WP_218157795.1">
    <property type="nucleotide sequence ID" value="NZ_FOZP01000001.1"/>
</dbReference>
<proteinExistence type="predicted"/>
<keyword evidence="1" id="KW-1133">Transmembrane helix</keyword>